<keyword evidence="4 6" id="KW-1133">Transmembrane helix</keyword>
<organism evidence="7 8">
    <name type="scientific">Kineococcus endophyticus</name>
    <dbReference type="NCBI Taxonomy" id="1181883"/>
    <lineage>
        <taxon>Bacteria</taxon>
        <taxon>Bacillati</taxon>
        <taxon>Actinomycetota</taxon>
        <taxon>Actinomycetes</taxon>
        <taxon>Kineosporiales</taxon>
        <taxon>Kineosporiaceae</taxon>
        <taxon>Kineococcus</taxon>
    </lineage>
</organism>
<dbReference type="PANTHER" id="PTHR30093:SF44">
    <property type="entry name" value="TYPE II SECRETION SYSTEM CORE PROTEIN G"/>
    <property type="match status" value="1"/>
</dbReference>
<comment type="subcellular location">
    <subcellularLocation>
        <location evidence="1">Membrane</location>
        <topology evidence="1">Single-pass membrane protein</topology>
    </subcellularLocation>
</comment>
<protein>
    <submittedName>
        <fullName evidence="7">Type II secretion system protein</fullName>
    </submittedName>
</protein>
<evidence type="ECO:0000256" key="1">
    <source>
        <dbReference type="ARBA" id="ARBA00004167"/>
    </source>
</evidence>
<comment type="caution">
    <text evidence="7">The sequence shown here is derived from an EMBL/GenBank/DDBJ whole genome shotgun (WGS) entry which is preliminary data.</text>
</comment>
<dbReference type="RefSeq" id="WP_367639816.1">
    <property type="nucleotide sequence ID" value="NZ_JBFNQN010000013.1"/>
</dbReference>
<evidence type="ECO:0000256" key="4">
    <source>
        <dbReference type="ARBA" id="ARBA00022989"/>
    </source>
</evidence>
<keyword evidence="5 6" id="KW-0472">Membrane</keyword>
<sequence>MFSREDSADSEGFTLIELLVVMIIIGVLAAIAVPTFLAQRTKAFDSQARADVRAAQNEIETYRAGSQTLPDSVTWATSSPAGATTVTVKRSKDVPADASSLLYLSSGDSYCVSVHSRSGNWLAIASDRAGVNVQTAACSSATG</sequence>
<feature type="transmembrane region" description="Helical" evidence="6">
    <location>
        <begin position="12"/>
        <end position="37"/>
    </location>
</feature>
<dbReference type="InterPro" id="IPR045584">
    <property type="entry name" value="Pilin-like"/>
</dbReference>
<accession>A0ABV3PAL5</accession>
<evidence type="ECO:0000256" key="2">
    <source>
        <dbReference type="ARBA" id="ARBA00022481"/>
    </source>
</evidence>
<dbReference type="Proteomes" id="UP001555826">
    <property type="component" value="Unassembled WGS sequence"/>
</dbReference>
<dbReference type="PRINTS" id="PR00813">
    <property type="entry name" value="BCTERIALGSPG"/>
</dbReference>
<dbReference type="NCBIfam" id="TIGR02532">
    <property type="entry name" value="IV_pilin_GFxxxE"/>
    <property type="match status" value="1"/>
</dbReference>
<dbReference type="EMBL" id="JBFNQN010000013">
    <property type="protein sequence ID" value="MEW9266673.1"/>
    <property type="molecule type" value="Genomic_DNA"/>
</dbReference>
<dbReference type="Gene3D" id="3.30.700.10">
    <property type="entry name" value="Glycoprotein, Type 4 Pilin"/>
    <property type="match status" value="1"/>
</dbReference>
<reference evidence="7 8" key="1">
    <citation type="submission" date="2024-07" db="EMBL/GenBank/DDBJ databases">
        <authorList>
            <person name="Thanompreechachai J."/>
            <person name="Duangmal K."/>
        </authorList>
    </citation>
    <scope>NUCLEOTIDE SEQUENCE [LARGE SCALE GENOMIC DNA]</scope>
    <source>
        <strain evidence="7 8">KCTC 19886</strain>
    </source>
</reference>
<keyword evidence="8" id="KW-1185">Reference proteome</keyword>
<dbReference type="InterPro" id="IPR012902">
    <property type="entry name" value="N_methyl_site"/>
</dbReference>
<dbReference type="Pfam" id="PF07963">
    <property type="entry name" value="N_methyl"/>
    <property type="match status" value="1"/>
</dbReference>
<evidence type="ECO:0000313" key="7">
    <source>
        <dbReference type="EMBL" id="MEW9266673.1"/>
    </source>
</evidence>
<keyword evidence="3 6" id="KW-0812">Transmembrane</keyword>
<evidence type="ECO:0000256" key="5">
    <source>
        <dbReference type="ARBA" id="ARBA00023136"/>
    </source>
</evidence>
<dbReference type="PANTHER" id="PTHR30093">
    <property type="entry name" value="GENERAL SECRETION PATHWAY PROTEIN G"/>
    <property type="match status" value="1"/>
</dbReference>
<keyword evidence="2" id="KW-0488">Methylation</keyword>
<evidence type="ECO:0000313" key="8">
    <source>
        <dbReference type="Proteomes" id="UP001555826"/>
    </source>
</evidence>
<evidence type="ECO:0000256" key="6">
    <source>
        <dbReference type="SAM" id="Phobius"/>
    </source>
</evidence>
<evidence type="ECO:0000256" key="3">
    <source>
        <dbReference type="ARBA" id="ARBA00022692"/>
    </source>
</evidence>
<dbReference type="PROSITE" id="PS00409">
    <property type="entry name" value="PROKAR_NTER_METHYL"/>
    <property type="match status" value="1"/>
</dbReference>
<gene>
    <name evidence="7" type="ORF">AB1207_18130</name>
</gene>
<proteinExistence type="predicted"/>
<dbReference type="InterPro" id="IPR000983">
    <property type="entry name" value="Bac_GSPG_pilin"/>
</dbReference>
<dbReference type="SUPFAM" id="SSF54523">
    <property type="entry name" value="Pili subunits"/>
    <property type="match status" value="1"/>
</dbReference>
<name>A0ABV3PAL5_9ACTN</name>